<dbReference type="SMART" id="SM00671">
    <property type="entry name" value="SEL1"/>
    <property type="match status" value="3"/>
</dbReference>
<comment type="similarity">
    <text evidence="1">Belongs to the sel-1 family.</text>
</comment>
<dbReference type="PANTHER" id="PTHR11102">
    <property type="entry name" value="SEL-1-LIKE PROTEIN"/>
    <property type="match status" value="1"/>
</dbReference>
<name>A0A316ZF66_9BASI</name>
<feature type="region of interest" description="Disordered" evidence="2">
    <location>
        <begin position="176"/>
        <end position="197"/>
    </location>
</feature>
<dbReference type="InterPro" id="IPR050767">
    <property type="entry name" value="Sel1_AlgK"/>
</dbReference>
<evidence type="ECO:0000256" key="1">
    <source>
        <dbReference type="ARBA" id="ARBA00038101"/>
    </source>
</evidence>
<dbReference type="SUPFAM" id="SSF81901">
    <property type="entry name" value="HCP-like"/>
    <property type="match status" value="1"/>
</dbReference>
<evidence type="ECO:0008006" key="5">
    <source>
        <dbReference type="Google" id="ProtNLM"/>
    </source>
</evidence>
<gene>
    <name evidence="3" type="ORF">FA09DRAFT_328931</name>
</gene>
<dbReference type="Proteomes" id="UP000245946">
    <property type="component" value="Unassembled WGS sequence"/>
</dbReference>
<dbReference type="PANTHER" id="PTHR11102:SF160">
    <property type="entry name" value="ERAD-ASSOCIATED E3 UBIQUITIN-PROTEIN LIGASE COMPONENT HRD3"/>
    <property type="match status" value="1"/>
</dbReference>
<accession>A0A316ZF66</accession>
<dbReference type="Pfam" id="PF08238">
    <property type="entry name" value="Sel1"/>
    <property type="match status" value="2"/>
</dbReference>
<dbReference type="RefSeq" id="XP_025599831.1">
    <property type="nucleotide sequence ID" value="XM_025741968.1"/>
</dbReference>
<evidence type="ECO:0000313" key="4">
    <source>
        <dbReference type="Proteomes" id="UP000245946"/>
    </source>
</evidence>
<dbReference type="GeneID" id="37269512"/>
<proteinExistence type="inferred from homology"/>
<keyword evidence="4" id="KW-1185">Reference proteome</keyword>
<dbReference type="STRING" id="58919.A0A316ZF66"/>
<sequence length="550" mass="58457">MQRAAFLARAALSRTALRRTQPRTLVPPRVAAAAPSLRLLPPLRHASHAAPAAQRSDAPLDASLDRLLPESLFGAPAPAASSSAAGEAPRPLPRALARAVVARVLAQLRAASDAPTLEQARREESECNAMVRADLIMASYDLASLHLLATSLLRHSRDPRRQPIAFRLFAIAHGSDPMQTPDPTHASGSDAPELAASGSTAPGYSWASMILSGAAPPPLGFHLLRDDAARTDARRAQAAAATRIYAALAMQQDGMGMLGMGRLLLQRLPHIDDGAERAKLRDRAVALWRAAAKKGVADAWFELGVLHLDGKLLPKSEEQAFELFELGAAGGNARAHHALGVLLSTRAAAKDPPQTDESRNGTLARSLHHFVEGARRGDAQSAHMAGLRFLLREELLTQVAGEMAEAEMLEVQQEARRRHEKEWGVPPDDAQARLYFERASELGSLPASLNLAGLLVEARGGAAPASEEDAYSARLAELRRAEQLYTRVAGLAGVGAGNATADGASEASAGEQQMAQMADFARKAVENVQAMAREVVQLRDEAGAPGQRGQ</sequence>
<dbReference type="OrthoDB" id="2425131at2759"/>
<dbReference type="Gene3D" id="1.25.40.10">
    <property type="entry name" value="Tetratricopeptide repeat domain"/>
    <property type="match status" value="1"/>
</dbReference>
<evidence type="ECO:0000313" key="3">
    <source>
        <dbReference type="EMBL" id="PWN99552.1"/>
    </source>
</evidence>
<evidence type="ECO:0000256" key="2">
    <source>
        <dbReference type="SAM" id="MobiDB-lite"/>
    </source>
</evidence>
<organism evidence="3 4">
    <name type="scientific">Tilletiopsis washingtonensis</name>
    <dbReference type="NCBI Taxonomy" id="58919"/>
    <lineage>
        <taxon>Eukaryota</taxon>
        <taxon>Fungi</taxon>
        <taxon>Dikarya</taxon>
        <taxon>Basidiomycota</taxon>
        <taxon>Ustilaginomycotina</taxon>
        <taxon>Exobasidiomycetes</taxon>
        <taxon>Entylomatales</taxon>
        <taxon>Entylomatales incertae sedis</taxon>
        <taxon>Tilletiopsis</taxon>
    </lineage>
</organism>
<protein>
    <recommendedName>
        <fullName evidence="5">HCP-like protein</fullName>
    </recommendedName>
</protein>
<dbReference type="AlphaFoldDB" id="A0A316ZF66"/>
<dbReference type="EMBL" id="KZ819288">
    <property type="protein sequence ID" value="PWN99552.1"/>
    <property type="molecule type" value="Genomic_DNA"/>
</dbReference>
<reference evidence="3 4" key="1">
    <citation type="journal article" date="2018" name="Mol. Biol. Evol.">
        <title>Broad Genomic Sampling Reveals a Smut Pathogenic Ancestry of the Fungal Clade Ustilaginomycotina.</title>
        <authorList>
            <person name="Kijpornyongpan T."/>
            <person name="Mondo S.J."/>
            <person name="Barry K."/>
            <person name="Sandor L."/>
            <person name="Lee J."/>
            <person name="Lipzen A."/>
            <person name="Pangilinan J."/>
            <person name="LaButti K."/>
            <person name="Hainaut M."/>
            <person name="Henrissat B."/>
            <person name="Grigoriev I.V."/>
            <person name="Spatafora J.W."/>
            <person name="Aime M.C."/>
        </authorList>
    </citation>
    <scope>NUCLEOTIDE SEQUENCE [LARGE SCALE GENOMIC DNA]</scope>
    <source>
        <strain evidence="3 4">MCA 4186</strain>
    </source>
</reference>
<dbReference type="InterPro" id="IPR011990">
    <property type="entry name" value="TPR-like_helical_dom_sf"/>
</dbReference>
<dbReference type="InterPro" id="IPR006597">
    <property type="entry name" value="Sel1-like"/>
</dbReference>